<protein>
    <submittedName>
        <fullName evidence="1">Uncharacterized protein</fullName>
    </submittedName>
</protein>
<accession>A0A1U7HXP5</accession>
<dbReference type="EMBL" id="MRCC01000003">
    <property type="protein sequence ID" value="OKH28393.1"/>
    <property type="molecule type" value="Genomic_DNA"/>
</dbReference>
<dbReference type="OrthoDB" id="574153at2"/>
<reference evidence="1 2" key="1">
    <citation type="submission" date="2016-11" db="EMBL/GenBank/DDBJ databases">
        <title>Draft Genome Sequences of Nine Cyanobacterial Strains from Diverse Habitats.</title>
        <authorList>
            <person name="Zhu T."/>
            <person name="Hou S."/>
            <person name="Lu X."/>
            <person name="Hess W.R."/>
        </authorList>
    </citation>
    <scope>NUCLEOTIDE SEQUENCE [LARGE SCALE GENOMIC DNA]</scope>
    <source>
        <strain evidence="1 2">5.2 s.c.1</strain>
    </source>
</reference>
<gene>
    <name evidence="1" type="ORF">NIES1031_03905</name>
</gene>
<proteinExistence type="predicted"/>
<name>A0A1U7HXP5_9CHRO</name>
<dbReference type="Proteomes" id="UP000185984">
    <property type="component" value="Unassembled WGS sequence"/>
</dbReference>
<sequence>MNTESVIDWDEMFEYLPGTIVELKNNPSILHRIDYYEAMMVPPIWLVGDPRPRYPGELQIISRQEVQSCELEPQQSLV</sequence>
<keyword evidence="2" id="KW-1185">Reference proteome</keyword>
<dbReference type="RefSeq" id="WP_073548194.1">
    <property type="nucleotide sequence ID" value="NZ_CAWMVK010000023.1"/>
</dbReference>
<organism evidence="1 2">
    <name type="scientific">Chroogloeocystis siderophila 5.2 s.c.1</name>
    <dbReference type="NCBI Taxonomy" id="247279"/>
    <lineage>
        <taxon>Bacteria</taxon>
        <taxon>Bacillati</taxon>
        <taxon>Cyanobacteriota</taxon>
        <taxon>Cyanophyceae</taxon>
        <taxon>Oscillatoriophycideae</taxon>
        <taxon>Chroococcales</taxon>
        <taxon>Chroococcaceae</taxon>
        <taxon>Chroogloeocystis</taxon>
    </lineage>
</organism>
<dbReference type="AlphaFoldDB" id="A0A1U7HXP5"/>
<evidence type="ECO:0000313" key="1">
    <source>
        <dbReference type="EMBL" id="OKH28393.1"/>
    </source>
</evidence>
<evidence type="ECO:0000313" key="2">
    <source>
        <dbReference type="Proteomes" id="UP000185984"/>
    </source>
</evidence>
<comment type="caution">
    <text evidence="1">The sequence shown here is derived from an EMBL/GenBank/DDBJ whole genome shotgun (WGS) entry which is preliminary data.</text>
</comment>